<accession>A0A2J6QD44</accession>
<organism evidence="3 4">
    <name type="scientific">Hyaloscypha hepaticicola</name>
    <dbReference type="NCBI Taxonomy" id="2082293"/>
    <lineage>
        <taxon>Eukaryota</taxon>
        <taxon>Fungi</taxon>
        <taxon>Dikarya</taxon>
        <taxon>Ascomycota</taxon>
        <taxon>Pezizomycotina</taxon>
        <taxon>Leotiomycetes</taxon>
        <taxon>Helotiales</taxon>
        <taxon>Hyaloscyphaceae</taxon>
        <taxon>Hyaloscypha</taxon>
    </lineage>
</organism>
<reference evidence="3 4" key="1">
    <citation type="submission" date="2016-05" db="EMBL/GenBank/DDBJ databases">
        <title>A degradative enzymes factory behind the ericoid mycorrhizal symbiosis.</title>
        <authorList>
            <consortium name="DOE Joint Genome Institute"/>
            <person name="Martino E."/>
            <person name="Morin E."/>
            <person name="Grelet G."/>
            <person name="Kuo A."/>
            <person name="Kohler A."/>
            <person name="Daghino S."/>
            <person name="Barry K."/>
            <person name="Choi C."/>
            <person name="Cichocki N."/>
            <person name="Clum A."/>
            <person name="Copeland A."/>
            <person name="Hainaut M."/>
            <person name="Haridas S."/>
            <person name="Labutti K."/>
            <person name="Lindquist E."/>
            <person name="Lipzen A."/>
            <person name="Khouja H.-R."/>
            <person name="Murat C."/>
            <person name="Ohm R."/>
            <person name="Olson A."/>
            <person name="Spatafora J."/>
            <person name="Veneault-Fourrey C."/>
            <person name="Henrissat B."/>
            <person name="Grigoriev I."/>
            <person name="Martin F."/>
            <person name="Perotto S."/>
        </authorList>
    </citation>
    <scope>NUCLEOTIDE SEQUENCE [LARGE SCALE GENOMIC DNA]</scope>
    <source>
        <strain evidence="3 4">UAMH 7357</strain>
    </source>
</reference>
<feature type="region of interest" description="Disordered" evidence="1">
    <location>
        <begin position="120"/>
        <end position="156"/>
    </location>
</feature>
<sequence length="193" mass="21364">MLRAEPKGAGFSPNPGINVAWRILLLFGLASIIVALKLRQQRSPETIDAPSAVDFVPQVRASSTGFGRQSSKSYRARPTHVPDLPRALLPCLLITSPSYFCTTLEPQDRRPLSIGFASHRAVSQSEPCPRMLDDGRRPDQNHRPPNELGGKRTNLNGRAEQKSVELVSRILISRNDWLLFFPAAVSAHRLNPP</sequence>
<feature type="transmembrane region" description="Helical" evidence="2">
    <location>
        <begin position="20"/>
        <end position="38"/>
    </location>
</feature>
<protein>
    <submittedName>
        <fullName evidence="3">Uncharacterized protein</fullName>
    </submittedName>
</protein>
<name>A0A2J6QD44_9HELO</name>
<gene>
    <name evidence="3" type="ORF">NA56DRAFT_746320</name>
</gene>
<evidence type="ECO:0000313" key="3">
    <source>
        <dbReference type="EMBL" id="PMD24158.1"/>
    </source>
</evidence>
<dbReference type="EMBL" id="KZ613473">
    <property type="protein sequence ID" value="PMD24158.1"/>
    <property type="molecule type" value="Genomic_DNA"/>
</dbReference>
<keyword evidence="2" id="KW-1133">Transmembrane helix</keyword>
<dbReference type="Proteomes" id="UP000235672">
    <property type="component" value="Unassembled WGS sequence"/>
</dbReference>
<dbReference type="AlphaFoldDB" id="A0A2J6QD44"/>
<evidence type="ECO:0000256" key="2">
    <source>
        <dbReference type="SAM" id="Phobius"/>
    </source>
</evidence>
<feature type="compositionally biased region" description="Basic and acidic residues" evidence="1">
    <location>
        <begin position="131"/>
        <end position="145"/>
    </location>
</feature>
<keyword evidence="4" id="KW-1185">Reference proteome</keyword>
<proteinExistence type="predicted"/>
<keyword evidence="2" id="KW-0472">Membrane</keyword>
<evidence type="ECO:0000256" key="1">
    <source>
        <dbReference type="SAM" id="MobiDB-lite"/>
    </source>
</evidence>
<keyword evidence="2" id="KW-0812">Transmembrane</keyword>
<evidence type="ECO:0000313" key="4">
    <source>
        <dbReference type="Proteomes" id="UP000235672"/>
    </source>
</evidence>